<dbReference type="Pfam" id="PF03441">
    <property type="entry name" value="FAD_binding_7"/>
    <property type="match status" value="1"/>
</dbReference>
<dbReference type="GO" id="GO:0000719">
    <property type="term" value="P:photoreactive repair"/>
    <property type="evidence" value="ECO:0007669"/>
    <property type="project" value="TreeGrafter"/>
</dbReference>
<proteinExistence type="inferred from homology"/>
<comment type="similarity">
    <text evidence="1 7">Belongs to the DNA photolyase class-1 family.</text>
</comment>
<keyword evidence="4 6" id="KW-0274">FAD</keyword>
<dbReference type="PROSITE" id="PS51645">
    <property type="entry name" value="PHR_CRY_ALPHA_BETA"/>
    <property type="match status" value="1"/>
</dbReference>
<evidence type="ECO:0000259" key="8">
    <source>
        <dbReference type="PROSITE" id="PS51645"/>
    </source>
</evidence>
<feature type="binding site" evidence="6">
    <location>
        <begin position="381"/>
        <end position="383"/>
    </location>
    <ligand>
        <name>FAD</name>
        <dbReference type="ChEBI" id="CHEBI:57692"/>
    </ligand>
</feature>
<dbReference type="Gene3D" id="1.10.579.10">
    <property type="entry name" value="DNA Cyclobutane Dipyrimidine Photolyase, subunit A, domain 3"/>
    <property type="match status" value="1"/>
</dbReference>
<comment type="cofactor">
    <cofactor evidence="7">
        <name>(6R)-5,10-methylene-5,6,7,8-tetrahydrofolate</name>
        <dbReference type="ChEBI" id="CHEBI:15636"/>
    </cofactor>
    <text evidence="7">Binds 1 5,10-methenyltetrahydrofolate (MTHF) per subunit.</text>
</comment>
<dbReference type="InterPro" id="IPR005101">
    <property type="entry name" value="Cryptochr/Photolyase_FAD-bd"/>
</dbReference>
<accession>A0A6N4DGI7</accession>
<evidence type="ECO:0000313" key="9">
    <source>
        <dbReference type="EMBL" id="PTB90341.1"/>
    </source>
</evidence>
<feature type="binding site" evidence="6">
    <location>
        <position position="231"/>
    </location>
    <ligand>
        <name>FAD</name>
        <dbReference type="ChEBI" id="CHEBI:57692"/>
    </ligand>
</feature>
<keyword evidence="9" id="KW-0456">Lyase</keyword>
<evidence type="ECO:0000256" key="2">
    <source>
        <dbReference type="ARBA" id="ARBA00017881"/>
    </source>
</evidence>
<evidence type="ECO:0000313" key="10">
    <source>
        <dbReference type="Proteomes" id="UP000241514"/>
    </source>
</evidence>
<dbReference type="InterPro" id="IPR036134">
    <property type="entry name" value="Crypto/Photolyase_FAD-like_sf"/>
</dbReference>
<reference evidence="9 10" key="1">
    <citation type="submission" date="2018-03" db="EMBL/GenBank/DDBJ databases">
        <title>Cross-interface Injection: A General Nanoliter Liquid Handling Method Applied to Single Cells Genome Amplification Automated Nanoliter Liquid Handling Applied to Single Cell Multiple Displacement Amplification.</title>
        <authorList>
            <person name="Yun J."/>
            <person name="Xu P."/>
            <person name="Xu J."/>
            <person name="Dai X."/>
            <person name="Wang Y."/>
            <person name="Zheng X."/>
            <person name="Cao C."/>
            <person name="Yi Q."/>
            <person name="Zhu Y."/>
            <person name="Wang L."/>
            <person name="Dong Z."/>
            <person name="Huang Y."/>
            <person name="Huang L."/>
            <person name="Du W."/>
        </authorList>
    </citation>
    <scope>NUCLEOTIDE SEQUENCE [LARGE SCALE GENOMIC DNA]</scope>
    <source>
        <strain evidence="9 10">A9-4</strain>
    </source>
</reference>
<dbReference type="InterPro" id="IPR006050">
    <property type="entry name" value="DNA_photolyase_N"/>
</dbReference>
<evidence type="ECO:0000256" key="5">
    <source>
        <dbReference type="ARBA" id="ARBA00022991"/>
    </source>
</evidence>
<dbReference type="InterPro" id="IPR036155">
    <property type="entry name" value="Crypto/Photolyase_N_sf"/>
</dbReference>
<dbReference type="NCBIfam" id="TIGR02765">
    <property type="entry name" value="crypto_DASH"/>
    <property type="match status" value="1"/>
</dbReference>
<evidence type="ECO:0000256" key="3">
    <source>
        <dbReference type="ARBA" id="ARBA00022630"/>
    </source>
</evidence>
<feature type="domain" description="Photolyase/cryptochrome alpha/beta" evidence="8">
    <location>
        <begin position="4"/>
        <end position="136"/>
    </location>
</feature>
<dbReference type="PANTHER" id="PTHR11455">
    <property type="entry name" value="CRYPTOCHROME"/>
    <property type="match status" value="1"/>
</dbReference>
<evidence type="ECO:0000256" key="4">
    <source>
        <dbReference type="ARBA" id="ARBA00022827"/>
    </source>
</evidence>
<dbReference type="PANTHER" id="PTHR11455:SF22">
    <property type="entry name" value="CRYPTOCHROME DASH"/>
    <property type="match status" value="1"/>
</dbReference>
<dbReference type="GO" id="GO:0003913">
    <property type="term" value="F:DNA photolyase activity"/>
    <property type="evidence" value="ECO:0007669"/>
    <property type="project" value="InterPro"/>
</dbReference>
<dbReference type="GO" id="GO:0003677">
    <property type="term" value="F:DNA binding"/>
    <property type="evidence" value="ECO:0007669"/>
    <property type="project" value="TreeGrafter"/>
</dbReference>
<dbReference type="SUPFAM" id="SSF48173">
    <property type="entry name" value="Cryptochrome/photolyase FAD-binding domain"/>
    <property type="match status" value="1"/>
</dbReference>
<comment type="function">
    <text evidence="7">May have a photoreceptor function.</text>
</comment>
<keyword evidence="3 6" id="KW-0285">Flavoprotein</keyword>
<feature type="binding site" evidence="6">
    <location>
        <begin position="244"/>
        <end position="248"/>
    </location>
    <ligand>
        <name>FAD</name>
        <dbReference type="ChEBI" id="CHEBI:57692"/>
    </ligand>
</feature>
<dbReference type="InterPro" id="IPR014729">
    <property type="entry name" value="Rossmann-like_a/b/a_fold"/>
</dbReference>
<protein>
    <recommendedName>
        <fullName evidence="2 7">Cryptochrome DASH</fullName>
    </recommendedName>
</protein>
<dbReference type="EMBL" id="PYVG01000001">
    <property type="protein sequence ID" value="PTB90341.1"/>
    <property type="molecule type" value="Genomic_DNA"/>
</dbReference>
<dbReference type="SUPFAM" id="SSF52425">
    <property type="entry name" value="Cryptochrome/photolyase, N-terminal domain"/>
    <property type="match status" value="1"/>
</dbReference>
<keyword evidence="5 7" id="KW-0157">Chromophore</keyword>
<dbReference type="InterPro" id="IPR002081">
    <property type="entry name" value="Cryptochrome/DNA_photolyase_1"/>
</dbReference>
<dbReference type="AlphaFoldDB" id="A0A6N4DGI7"/>
<dbReference type="PRINTS" id="PR00147">
    <property type="entry name" value="DNAPHOTLYASE"/>
</dbReference>
<comment type="cofactor">
    <cofactor evidence="6 7">
        <name>FAD</name>
        <dbReference type="ChEBI" id="CHEBI:57692"/>
    </cofactor>
    <text evidence="6 7">Binds 1 FAD per subunit.</text>
</comment>
<evidence type="ECO:0000256" key="6">
    <source>
        <dbReference type="PIRSR" id="PIRSR602081-1"/>
    </source>
</evidence>
<dbReference type="InterPro" id="IPR014133">
    <property type="entry name" value="Cry_DASH"/>
</dbReference>
<name>A0A6N4DGI7_9GAMM</name>
<dbReference type="GO" id="GO:0071949">
    <property type="term" value="F:FAD binding"/>
    <property type="evidence" value="ECO:0007669"/>
    <property type="project" value="TreeGrafter"/>
</dbReference>
<gene>
    <name evidence="9" type="ORF">C9928_00105</name>
</gene>
<evidence type="ECO:0000256" key="7">
    <source>
        <dbReference type="RuleBase" id="RU367151"/>
    </source>
</evidence>
<dbReference type="Proteomes" id="UP000241514">
    <property type="component" value="Unassembled WGS sequence"/>
</dbReference>
<evidence type="ECO:0000256" key="1">
    <source>
        <dbReference type="ARBA" id="ARBA00005862"/>
    </source>
</evidence>
<dbReference type="Gene3D" id="3.40.50.620">
    <property type="entry name" value="HUPs"/>
    <property type="match status" value="1"/>
</dbReference>
<dbReference type="Pfam" id="PF00875">
    <property type="entry name" value="DNA_photolyase"/>
    <property type="match status" value="1"/>
</dbReference>
<comment type="caution">
    <text evidence="9">The sequence shown here is derived from an EMBL/GenBank/DDBJ whole genome shotgun (WGS) entry which is preliminary data.</text>
</comment>
<dbReference type="Gene3D" id="1.25.40.80">
    <property type="match status" value="1"/>
</dbReference>
<sequence length="447" mass="52564">MRHRVGLLWFQNDLRVDDHRVLSQAASECDQLICWFPVNPQWFIPNRYGMRSIGPARWLFLHESLRQLDLALRQRGNRLLITYEPPLQALAELISRGHVDVVYRSRNAGYYENQYWQLAQQRYPYLTFIEDDTHTLFDQAQLPFQLKQLPESFSKFRRLVERPDLRVAIRPPLDAPKQLPTAPLRASDWRYYDGKPMAPLLPVEQPVVQGGCEAALSHVSTYFRHRHASTYKETRNALDDWTSSTKFSPWLANGSLSVRRLNQRLHTYEREHGANDSTYWIYFELLWREYFQWYAHTHKQHLYRFQGIKAQRPTTSFYGGRLQKWCQGNTPYPIVNACMKQLNATGYMSNRGRQLVASCFVHELQLDWRYGAAYFEQQLVDYDVGANWGNWQYLAGVGADPRGHRQFDLAKQTRQYDPDGSFIERWDGAVNDGPLDHIDAADWPIKD</sequence>
<organism evidence="9 10">
    <name type="scientific">Pseudidiomarina aestuarii</name>
    <dbReference type="NCBI Taxonomy" id="624146"/>
    <lineage>
        <taxon>Bacteria</taxon>
        <taxon>Pseudomonadati</taxon>
        <taxon>Pseudomonadota</taxon>
        <taxon>Gammaproteobacteria</taxon>
        <taxon>Alteromonadales</taxon>
        <taxon>Idiomarinaceae</taxon>
        <taxon>Pseudidiomarina</taxon>
    </lineage>
</organism>